<comment type="similarity">
    <text evidence="3 8">Belongs to the fungal TPase family.</text>
</comment>
<proteinExistence type="inferred from homology"/>
<feature type="region of interest" description="Disordered" evidence="9">
    <location>
        <begin position="29"/>
        <end position="99"/>
    </location>
</feature>
<dbReference type="PANTHER" id="PTHR28118">
    <property type="entry name" value="POLYNUCLEOTIDE 5'-TRIPHOSPHATASE-RELATED"/>
    <property type="match status" value="1"/>
</dbReference>
<dbReference type="GO" id="GO:0006370">
    <property type="term" value="P:7-methylguanosine mRNA capping"/>
    <property type="evidence" value="ECO:0007669"/>
    <property type="project" value="UniProtKB-UniRule"/>
</dbReference>
<comment type="caution">
    <text evidence="11">The sequence shown here is derived from an EMBL/GenBank/DDBJ whole genome shotgun (WGS) entry which is preliminary data.</text>
</comment>
<evidence type="ECO:0000313" key="11">
    <source>
        <dbReference type="EMBL" id="CDO52511.1"/>
    </source>
</evidence>
<evidence type="ECO:0000256" key="4">
    <source>
        <dbReference type="ARBA" id="ARBA00022664"/>
    </source>
</evidence>
<dbReference type="EMBL" id="CCBN010000003">
    <property type="protein sequence ID" value="CDO52511.1"/>
    <property type="molecule type" value="Genomic_DNA"/>
</dbReference>
<dbReference type="Pfam" id="PF02940">
    <property type="entry name" value="mRNA_triPase"/>
    <property type="match status" value="1"/>
</dbReference>
<dbReference type="InterPro" id="IPR033469">
    <property type="entry name" value="CYTH-like_dom_sf"/>
</dbReference>
<evidence type="ECO:0000313" key="13">
    <source>
        <dbReference type="Proteomes" id="UP000242525"/>
    </source>
</evidence>
<evidence type="ECO:0000256" key="1">
    <source>
        <dbReference type="ARBA" id="ARBA00001946"/>
    </source>
</evidence>
<dbReference type="GO" id="GO:0031533">
    <property type="term" value="C:mRNA capping enzyme complex"/>
    <property type="evidence" value="ECO:0007669"/>
    <property type="project" value="UniProtKB-UniRule"/>
</dbReference>
<gene>
    <name evidence="11" type="ORF">BN980_GECA03s03013g</name>
    <name evidence="12" type="ORF">DV451_003719</name>
</gene>
<dbReference type="Proteomes" id="UP000750522">
    <property type="component" value="Unassembled WGS sequence"/>
</dbReference>
<evidence type="ECO:0000256" key="9">
    <source>
        <dbReference type="SAM" id="MobiDB-lite"/>
    </source>
</evidence>
<evidence type="ECO:0000256" key="2">
    <source>
        <dbReference type="ARBA" id="ARBA00004123"/>
    </source>
</evidence>
<reference evidence="11 13" key="1">
    <citation type="submission" date="2014-03" db="EMBL/GenBank/DDBJ databases">
        <authorList>
            <person name="Casaregola S."/>
        </authorList>
    </citation>
    <scope>NUCLEOTIDE SEQUENCE [LARGE SCALE GENOMIC DNA]</scope>
    <source>
        <strain evidence="11 13">CLIB 918</strain>
    </source>
</reference>
<evidence type="ECO:0000256" key="5">
    <source>
        <dbReference type="ARBA" id="ARBA00022801"/>
    </source>
</evidence>
<reference evidence="12" key="3">
    <citation type="submission" date="2020-01" db="EMBL/GenBank/DDBJ databases">
        <authorList>
            <person name="Perkins V."/>
            <person name="Lessard M.-H."/>
            <person name="Dugat-Bony E."/>
            <person name="Frenette M."/>
            <person name="Labrie S."/>
        </authorList>
    </citation>
    <scope>NUCLEOTIDE SEQUENCE</scope>
    <source>
        <strain evidence="12">LMA-70</strain>
    </source>
</reference>
<feature type="compositionally biased region" description="Low complexity" evidence="9">
    <location>
        <begin position="67"/>
        <end position="88"/>
    </location>
</feature>
<comment type="catalytic activity">
    <reaction evidence="7">
        <text>a 5'-end triphospho-ribonucleoside in mRNA + H2O = a 5'-end diphospho-ribonucleoside in mRNA + phosphate + H(+)</text>
        <dbReference type="Rhea" id="RHEA:67004"/>
        <dbReference type="Rhea" id="RHEA-COMP:17164"/>
        <dbReference type="Rhea" id="RHEA-COMP:17165"/>
        <dbReference type="ChEBI" id="CHEBI:15377"/>
        <dbReference type="ChEBI" id="CHEBI:15378"/>
        <dbReference type="ChEBI" id="CHEBI:43474"/>
        <dbReference type="ChEBI" id="CHEBI:167616"/>
        <dbReference type="ChEBI" id="CHEBI:167618"/>
        <dbReference type="EC" id="3.6.1.74"/>
    </reaction>
    <physiologicalReaction direction="left-to-right" evidence="7">
        <dbReference type="Rhea" id="RHEA:67005"/>
    </physiologicalReaction>
</comment>
<feature type="domain" description="mRNA triphosphatase Cet1-like" evidence="10">
    <location>
        <begin position="109"/>
        <end position="340"/>
    </location>
</feature>
<name>A0A0J9X5R6_GEOCN</name>
<keyword evidence="6 8" id="KW-0539">Nucleus</keyword>
<keyword evidence="4 8" id="KW-0507">mRNA processing</keyword>
<dbReference type="OrthoDB" id="272147at2759"/>
<keyword evidence="5 8" id="KW-0378">Hydrolase</keyword>
<dbReference type="PANTHER" id="PTHR28118:SF1">
    <property type="entry name" value="POLYNUCLEOTIDE 5'-TRIPHOSPHATASE CTL1-RELATED"/>
    <property type="match status" value="1"/>
</dbReference>
<evidence type="ECO:0000256" key="8">
    <source>
        <dbReference type="RuleBase" id="RU367053"/>
    </source>
</evidence>
<evidence type="ECO:0000313" key="12">
    <source>
        <dbReference type="EMBL" id="KAF5097672.1"/>
    </source>
</evidence>
<dbReference type="SUPFAM" id="SSF55154">
    <property type="entry name" value="CYTH-like phosphatases"/>
    <property type="match status" value="1"/>
</dbReference>
<dbReference type="GO" id="GO:0004651">
    <property type="term" value="F:polynucleotide 5'-phosphatase activity"/>
    <property type="evidence" value="ECO:0007669"/>
    <property type="project" value="UniProtKB-UniRule"/>
</dbReference>
<protein>
    <recommendedName>
        <fullName evidence="8">mRNA-capping enzyme subunit beta</fullName>
        <ecNumber evidence="8">3.6.1.74</ecNumber>
    </recommendedName>
    <alternativeName>
        <fullName evidence="8">mRNA 5'-phosphatase</fullName>
    </alternativeName>
    <alternativeName>
        <fullName evidence="8">mRNA 5'-triphosphate monophosphatase</fullName>
    </alternativeName>
</protein>
<dbReference type="Proteomes" id="UP000242525">
    <property type="component" value="Unassembled WGS sequence"/>
</dbReference>
<dbReference type="EMBL" id="QQZK01000087">
    <property type="protein sequence ID" value="KAF5097672.1"/>
    <property type="molecule type" value="Genomic_DNA"/>
</dbReference>
<evidence type="ECO:0000259" key="10">
    <source>
        <dbReference type="Pfam" id="PF02940"/>
    </source>
</evidence>
<dbReference type="EC" id="3.6.1.74" evidence="8"/>
<feature type="compositionally biased region" description="Polar residues" evidence="9">
    <location>
        <begin position="89"/>
        <end position="99"/>
    </location>
</feature>
<comment type="subcellular location">
    <subcellularLocation>
        <location evidence="2 8">Nucleus</location>
    </subcellularLocation>
</comment>
<keyword evidence="13" id="KW-1185">Reference proteome</keyword>
<keyword evidence="8" id="KW-0506">mRNA capping</keyword>
<dbReference type="InterPro" id="IPR040343">
    <property type="entry name" value="Cet1/Ctl1"/>
</dbReference>
<dbReference type="STRING" id="1173061.A0A0J9X5R6"/>
<accession>A0A0J9X5R6</accession>
<evidence type="ECO:0000256" key="7">
    <source>
        <dbReference type="ARBA" id="ARBA00047740"/>
    </source>
</evidence>
<dbReference type="Gene3D" id="3.20.100.10">
    <property type="entry name" value="mRNA triphosphatase Cet1-like"/>
    <property type="match status" value="1"/>
</dbReference>
<evidence type="ECO:0000256" key="3">
    <source>
        <dbReference type="ARBA" id="ARBA00006345"/>
    </source>
</evidence>
<organism evidence="11 13">
    <name type="scientific">Geotrichum candidum</name>
    <name type="common">Oospora lactis</name>
    <name type="synonym">Dipodascus geotrichum</name>
    <dbReference type="NCBI Taxonomy" id="1173061"/>
    <lineage>
        <taxon>Eukaryota</taxon>
        <taxon>Fungi</taxon>
        <taxon>Dikarya</taxon>
        <taxon>Ascomycota</taxon>
        <taxon>Saccharomycotina</taxon>
        <taxon>Dipodascomycetes</taxon>
        <taxon>Dipodascales</taxon>
        <taxon>Dipodascaceae</taxon>
        <taxon>Geotrichum</taxon>
    </lineage>
</organism>
<sequence length="391" mass="44580">MTINKYPNGPPIWAQNYRTIHHQRPVITVSEHDQHRNSGGNRGGGYRQQRYNDGPGQRYENGGGGYNNRNSNYNNNNNNNNNNRSRSNTSKPANGSSLPYSLFGMTQRDLLTQHVAQWVHGELTKLPTEDLQHIEIEVKLGTITEKNSLKRMRLPVATECVLDPGYKDPSIYFNASVNEVYYKQTVSFLDDLVKTKRSNGDGDKLEAYPTQYNLDLFYDSPWDSSKVRVSLNENNQLVESVNKRTLANLEVYSPGDLVDFRISINLETPVPEQVLSQLQASQTAPKFQREKKRLTYMQSVLKIDLTSVDMPMQQKKKQQAVLGALNKKEDEATKEIEIELNPNVVLECFQLDQDNTTRDASEPGNMELLFGYLLNNTRLIIRNFSRSRGDA</sequence>
<dbReference type="InterPro" id="IPR037009">
    <property type="entry name" value="mRNA_triPase_Cet1_sf"/>
</dbReference>
<dbReference type="GO" id="GO:0140818">
    <property type="term" value="F:mRNA 5'-triphosphate monophosphatase activity"/>
    <property type="evidence" value="ECO:0007669"/>
    <property type="project" value="UniProtKB-EC"/>
</dbReference>
<comment type="cofactor">
    <cofactor evidence="1 8">
        <name>Mg(2+)</name>
        <dbReference type="ChEBI" id="CHEBI:18420"/>
    </cofactor>
</comment>
<reference evidence="12" key="2">
    <citation type="journal article" date="2020" name="Front. Microbiol.">
        <title>Phenotypic and Genetic Characterization of the Cheese Ripening Yeast Geotrichum candidum.</title>
        <authorList>
            <person name="Perkins V."/>
            <person name="Vignola S."/>
            <person name="Lessard M.H."/>
            <person name="Plante P.L."/>
            <person name="Corbeil J."/>
            <person name="Dugat-Bony E."/>
            <person name="Frenette M."/>
            <person name="Labrie S."/>
        </authorList>
    </citation>
    <scope>NUCLEOTIDE SEQUENCE</scope>
    <source>
        <strain evidence="12">LMA-70</strain>
    </source>
</reference>
<comment type="subunit">
    <text evidence="8">Heterodimer. The mRNA-capping enzyme is composed of two separate chains alpha and beta, respectively a mRNA guanylyltransferase and an mRNA 5'-triphosphate monophosphatase.</text>
</comment>
<evidence type="ECO:0000256" key="6">
    <source>
        <dbReference type="ARBA" id="ARBA00023242"/>
    </source>
</evidence>
<dbReference type="CDD" id="cd07470">
    <property type="entry name" value="CYTH-like_mRNA_RTPase"/>
    <property type="match status" value="1"/>
</dbReference>
<comment type="function">
    <text evidence="8">First step of mRNA capping. Converts the 5'-triphosphate end of a nascent mRNA chain into a diphosphate end.</text>
</comment>
<dbReference type="InterPro" id="IPR004206">
    <property type="entry name" value="mRNA_triPase_Cet1"/>
</dbReference>
<dbReference type="AlphaFoldDB" id="A0A0J9X5R6"/>